<proteinExistence type="inferred from homology"/>
<feature type="transmembrane region" description="Helical" evidence="7">
    <location>
        <begin position="283"/>
        <end position="305"/>
    </location>
</feature>
<feature type="transmembrane region" description="Helical" evidence="7">
    <location>
        <begin position="367"/>
        <end position="386"/>
    </location>
</feature>
<feature type="transmembrane region" description="Helical" evidence="7">
    <location>
        <begin position="250"/>
        <end position="271"/>
    </location>
</feature>
<keyword evidence="10" id="KW-1185">Reference proteome</keyword>
<dbReference type="InParanoid" id="A0A316YD36"/>
<dbReference type="PANTHER" id="PTHR22950:SF8">
    <property type="entry name" value="AMINO ACID TRANSPORTER (EUROFUNG)"/>
    <property type="match status" value="1"/>
</dbReference>
<evidence type="ECO:0000313" key="10">
    <source>
        <dbReference type="Proteomes" id="UP000245768"/>
    </source>
</evidence>
<evidence type="ECO:0000256" key="6">
    <source>
        <dbReference type="SAM" id="MobiDB-lite"/>
    </source>
</evidence>
<accession>A0A316YD36</accession>
<dbReference type="EMBL" id="KZ819640">
    <property type="protein sequence ID" value="PWN87426.1"/>
    <property type="molecule type" value="Genomic_DNA"/>
</dbReference>
<feature type="transmembrane region" description="Helical" evidence="7">
    <location>
        <begin position="398"/>
        <end position="420"/>
    </location>
</feature>
<dbReference type="GO" id="GO:0016020">
    <property type="term" value="C:membrane"/>
    <property type="evidence" value="ECO:0007669"/>
    <property type="project" value="UniProtKB-SubCell"/>
</dbReference>
<evidence type="ECO:0000256" key="1">
    <source>
        <dbReference type="ARBA" id="ARBA00004141"/>
    </source>
</evidence>
<evidence type="ECO:0000256" key="7">
    <source>
        <dbReference type="SAM" id="Phobius"/>
    </source>
</evidence>
<feature type="transmembrane region" description="Helical" evidence="7">
    <location>
        <begin position="325"/>
        <end position="346"/>
    </location>
</feature>
<organism evidence="9 10">
    <name type="scientific">Acaromyces ingoldii</name>
    <dbReference type="NCBI Taxonomy" id="215250"/>
    <lineage>
        <taxon>Eukaryota</taxon>
        <taxon>Fungi</taxon>
        <taxon>Dikarya</taxon>
        <taxon>Basidiomycota</taxon>
        <taxon>Ustilaginomycotina</taxon>
        <taxon>Exobasidiomycetes</taxon>
        <taxon>Exobasidiales</taxon>
        <taxon>Cryptobasidiaceae</taxon>
        <taxon>Acaromyces</taxon>
    </lineage>
</organism>
<keyword evidence="4 7" id="KW-1133">Transmembrane helix</keyword>
<comment type="similarity">
    <text evidence="2">Belongs to the amino acid/polyamine transporter 2 family.</text>
</comment>
<dbReference type="RefSeq" id="XP_025374624.1">
    <property type="nucleotide sequence ID" value="XM_025522733.1"/>
</dbReference>
<feature type="transmembrane region" description="Helical" evidence="7">
    <location>
        <begin position="142"/>
        <end position="160"/>
    </location>
</feature>
<keyword evidence="3 7" id="KW-0812">Transmembrane</keyword>
<comment type="subcellular location">
    <subcellularLocation>
        <location evidence="1">Membrane</location>
        <topology evidence="1">Multi-pass membrane protein</topology>
    </subcellularLocation>
</comment>
<sequence length="482" mass="52391">MGDLTEANSLEAARLEAGSPTTSSNKEKNGVSEPKDGGEEQLTEDYRFADERERKGAQNMHKLSWQRLTICLIVEAIALGSLSMPSVFATLGMVPAVIVTVGIGLIAIYTSYIVGLTCLKYPEVVHYDQVGYLFFGKIGKDIFGVIFVIYLSFVTASHVLTGTELWNALSTTHICSLAFGVISAIILYLVALPPTFHDMAVLGYIDFASICLAILITMIGTGIQGQKLPGGLANADWHAFPQEPVSFKKAFVAVTNIVFAYSFAACQPSFMSEMHRPKDFVKSIWALGLIEIFIYTVTGAVIYSFVGSSVESPALLSAGGKFEKAAWGVAIPVVFISGSINSQVAGRYAHMRMFQGTKHVYINTVKGWAWWLGIIAAITLFAWIVAEAIPFFSDMLSIISSLFISGYSFFWPGFMWWILLRKKGTSIFGSKTSMFHAFASTLSIIIGFTVVVAGLYASIEDIRDEYATGSVKSPFTCGSTSG</sequence>
<feature type="transmembrane region" description="Helical" evidence="7">
    <location>
        <begin position="201"/>
        <end position="223"/>
    </location>
</feature>
<evidence type="ECO:0000313" key="9">
    <source>
        <dbReference type="EMBL" id="PWN87426.1"/>
    </source>
</evidence>
<dbReference type="Proteomes" id="UP000245768">
    <property type="component" value="Unassembled WGS sequence"/>
</dbReference>
<feature type="transmembrane region" description="Helical" evidence="7">
    <location>
        <begin position="97"/>
        <end position="121"/>
    </location>
</feature>
<evidence type="ECO:0000256" key="2">
    <source>
        <dbReference type="ARBA" id="ARBA00008066"/>
    </source>
</evidence>
<dbReference type="GO" id="GO:0015179">
    <property type="term" value="F:L-amino acid transmembrane transporter activity"/>
    <property type="evidence" value="ECO:0007669"/>
    <property type="project" value="TreeGrafter"/>
</dbReference>
<evidence type="ECO:0000259" key="8">
    <source>
        <dbReference type="Pfam" id="PF01490"/>
    </source>
</evidence>
<dbReference type="PANTHER" id="PTHR22950">
    <property type="entry name" value="AMINO ACID TRANSPORTER"/>
    <property type="match status" value="1"/>
</dbReference>
<dbReference type="OrthoDB" id="294730at2759"/>
<dbReference type="GeneID" id="37044649"/>
<reference evidence="9" key="1">
    <citation type="journal article" date="2018" name="Mol. Biol. Evol.">
        <title>Broad Genomic Sampling Reveals a Smut Pathogenic Ancestry of the Fungal Clade Ustilaginomycotina.</title>
        <authorList>
            <person name="Kijpornyongpan T."/>
            <person name="Mondo S.J."/>
            <person name="Barry K."/>
            <person name="Sandor L."/>
            <person name="Lee J."/>
            <person name="Lipzen A."/>
            <person name="Pangilinan J."/>
            <person name="LaButti K."/>
            <person name="Hainaut M."/>
            <person name="Henrissat B."/>
            <person name="Grigoriev I.V."/>
            <person name="Spatafora J.W."/>
            <person name="Aime M.C."/>
        </authorList>
    </citation>
    <scope>NUCLEOTIDE SEQUENCE [LARGE SCALE GENOMIC DNA]</scope>
    <source>
        <strain evidence="9">MCA 4198</strain>
    </source>
</reference>
<feature type="domain" description="Amino acid transporter transmembrane" evidence="8">
    <location>
        <begin position="61"/>
        <end position="459"/>
    </location>
</feature>
<feature type="region of interest" description="Disordered" evidence="6">
    <location>
        <begin position="1"/>
        <end position="42"/>
    </location>
</feature>
<dbReference type="InterPro" id="IPR013057">
    <property type="entry name" value="AA_transpt_TM"/>
</dbReference>
<feature type="transmembrane region" description="Helical" evidence="7">
    <location>
        <begin position="68"/>
        <end position="91"/>
    </location>
</feature>
<feature type="transmembrane region" description="Helical" evidence="7">
    <location>
        <begin position="166"/>
        <end position="189"/>
    </location>
</feature>
<evidence type="ECO:0000256" key="5">
    <source>
        <dbReference type="ARBA" id="ARBA00023136"/>
    </source>
</evidence>
<dbReference type="AlphaFoldDB" id="A0A316YD36"/>
<name>A0A316YD36_9BASI</name>
<feature type="compositionally biased region" description="Basic and acidic residues" evidence="6">
    <location>
        <begin position="25"/>
        <end position="42"/>
    </location>
</feature>
<feature type="transmembrane region" description="Helical" evidence="7">
    <location>
        <begin position="432"/>
        <end position="457"/>
    </location>
</feature>
<evidence type="ECO:0000256" key="3">
    <source>
        <dbReference type="ARBA" id="ARBA00022692"/>
    </source>
</evidence>
<evidence type="ECO:0000256" key="4">
    <source>
        <dbReference type="ARBA" id="ARBA00022989"/>
    </source>
</evidence>
<gene>
    <name evidence="9" type="ORF">FA10DRAFT_269378</name>
</gene>
<dbReference type="Pfam" id="PF01490">
    <property type="entry name" value="Aa_trans"/>
    <property type="match status" value="1"/>
</dbReference>
<keyword evidence="5 7" id="KW-0472">Membrane</keyword>
<protein>
    <recommendedName>
        <fullName evidence="8">Amino acid transporter transmembrane domain-containing protein</fullName>
    </recommendedName>
</protein>
<dbReference type="STRING" id="215250.A0A316YD36"/>